<feature type="non-terminal residue" evidence="2">
    <location>
        <position position="1"/>
    </location>
</feature>
<feature type="transmembrane region" description="Helical" evidence="1">
    <location>
        <begin position="74"/>
        <end position="94"/>
    </location>
</feature>
<dbReference type="EMBL" id="PICB01003344">
    <property type="protein sequence ID" value="PLP34724.1"/>
    <property type="molecule type" value="Genomic_DNA"/>
</dbReference>
<organism evidence="2 3">
    <name type="scientific">Klebsiella variicola</name>
    <dbReference type="NCBI Taxonomy" id="244366"/>
    <lineage>
        <taxon>Bacteria</taxon>
        <taxon>Pseudomonadati</taxon>
        <taxon>Pseudomonadota</taxon>
        <taxon>Gammaproteobacteria</taxon>
        <taxon>Enterobacterales</taxon>
        <taxon>Enterobacteriaceae</taxon>
        <taxon>Klebsiella/Raoultella group</taxon>
        <taxon>Klebsiella</taxon>
        <taxon>Klebsiella pneumoniae complex</taxon>
    </lineage>
</organism>
<keyword evidence="1" id="KW-0812">Transmembrane</keyword>
<name>A0A2N5A2T6_KLEVA</name>
<protein>
    <submittedName>
        <fullName evidence="2">MFS transporter</fullName>
    </submittedName>
</protein>
<evidence type="ECO:0000256" key="1">
    <source>
        <dbReference type="SAM" id="Phobius"/>
    </source>
</evidence>
<gene>
    <name evidence="2" type="ORF">CWM98_38030</name>
</gene>
<proteinExistence type="predicted"/>
<keyword evidence="1" id="KW-1133">Transmembrane helix</keyword>
<reference evidence="2 3" key="1">
    <citation type="submission" date="2017-11" db="EMBL/GenBank/DDBJ databases">
        <authorList>
            <person name="Han C.G."/>
        </authorList>
    </citation>
    <scope>NUCLEOTIDE SEQUENCE [LARGE SCALE GENOMIC DNA]</scope>
    <source>
        <strain evidence="2 3">A5</strain>
    </source>
</reference>
<evidence type="ECO:0000313" key="3">
    <source>
        <dbReference type="Proteomes" id="UP000234473"/>
    </source>
</evidence>
<comment type="caution">
    <text evidence="2">The sequence shown here is derived from an EMBL/GenBank/DDBJ whole genome shotgun (WGS) entry which is preliminary data.</text>
</comment>
<dbReference type="Proteomes" id="UP000234473">
    <property type="component" value="Unassembled WGS sequence"/>
</dbReference>
<reference evidence="2 3" key="2">
    <citation type="submission" date="2018-01" db="EMBL/GenBank/DDBJ databases">
        <title>Genomic study of Klebsiella pneumoniae.</title>
        <authorList>
            <person name="Yang Y."/>
            <person name="Bicalho R."/>
        </authorList>
    </citation>
    <scope>NUCLEOTIDE SEQUENCE [LARGE SCALE GENOMIC DNA]</scope>
    <source>
        <strain evidence="2 3">A5</strain>
    </source>
</reference>
<sequence>FNTVRVAGEGIALAVVSAVLTASNNLTLQSRVHGYAPEVIDRAAGWLGAGNMPQAAALLPDFSLRALRESYDSAYTLLFSGLAVVTLVCALMVWRTLCRKAGAIQTRDSGC</sequence>
<dbReference type="AlphaFoldDB" id="A0A2N5A2T6"/>
<evidence type="ECO:0000313" key="2">
    <source>
        <dbReference type="EMBL" id="PLP34724.1"/>
    </source>
</evidence>
<accession>A0A2N5A2T6</accession>
<keyword evidence="1" id="KW-0472">Membrane</keyword>